<dbReference type="PANTHER" id="PTHR39470">
    <property type="entry name" value="CHROMOSOME 10, WHOLE GENOME SHOTGUN SEQUENCE"/>
    <property type="match status" value="1"/>
</dbReference>
<dbReference type="EMBL" id="MU004240">
    <property type="protein sequence ID" value="KAF2665424.1"/>
    <property type="molecule type" value="Genomic_DNA"/>
</dbReference>
<sequence length="360" mass="40784">MVSLSSVISISMWVGPWLIPRALAFYRSIQASNRQPGTVRPTPPHVKWCLNPLYLFIIVSLIRTLPYFTPSNIFRDTSSRLQIPTGVLFSRISALHGGKLTPVESALKSRYAEASGDWTLLYAAYGPEVLAMCPFCNTDSPSTYLWYALPTIVAPHLVHIFLLGLLTSPFFSGPDGARWRTYATIAGVALATIELTMVMRYDWKLNTTKKTANDVDWFFWRLRTMRLLAFAAVDGLLGWGLWLTSTNRWLVKPPAVAEQVNTISLMLQVMNNKLKALGHIQNAVLRDDQLRGAGYHYWTREPRLMEEVEQEREVIDARRQAISHMDYDRVTADADLWVERVWGALKPTPLAGDGTRQKTE</sequence>
<protein>
    <submittedName>
        <fullName evidence="2">Uncharacterized protein</fullName>
    </submittedName>
</protein>
<keyword evidence="3" id="KW-1185">Reference proteome</keyword>
<feature type="transmembrane region" description="Helical" evidence="1">
    <location>
        <begin position="144"/>
        <end position="167"/>
    </location>
</feature>
<dbReference type="Proteomes" id="UP000799302">
    <property type="component" value="Unassembled WGS sequence"/>
</dbReference>
<feature type="transmembrane region" description="Helical" evidence="1">
    <location>
        <begin position="218"/>
        <end position="242"/>
    </location>
</feature>
<evidence type="ECO:0000256" key="1">
    <source>
        <dbReference type="SAM" id="Phobius"/>
    </source>
</evidence>
<proteinExistence type="predicted"/>
<feature type="transmembrane region" description="Helical" evidence="1">
    <location>
        <begin position="6"/>
        <end position="27"/>
    </location>
</feature>
<dbReference type="PANTHER" id="PTHR39470:SF1">
    <property type="entry name" value="CHORISMATE SYNTHASE PROTEIN"/>
    <property type="match status" value="1"/>
</dbReference>
<keyword evidence="1" id="KW-0472">Membrane</keyword>
<reference evidence="2" key="1">
    <citation type="journal article" date="2020" name="Stud. Mycol.">
        <title>101 Dothideomycetes genomes: a test case for predicting lifestyles and emergence of pathogens.</title>
        <authorList>
            <person name="Haridas S."/>
            <person name="Albert R."/>
            <person name="Binder M."/>
            <person name="Bloem J."/>
            <person name="Labutti K."/>
            <person name="Salamov A."/>
            <person name="Andreopoulos B."/>
            <person name="Baker S."/>
            <person name="Barry K."/>
            <person name="Bills G."/>
            <person name="Bluhm B."/>
            <person name="Cannon C."/>
            <person name="Castanera R."/>
            <person name="Culley D."/>
            <person name="Daum C."/>
            <person name="Ezra D."/>
            <person name="Gonzalez J."/>
            <person name="Henrissat B."/>
            <person name="Kuo A."/>
            <person name="Liang C."/>
            <person name="Lipzen A."/>
            <person name="Lutzoni F."/>
            <person name="Magnuson J."/>
            <person name="Mondo S."/>
            <person name="Nolan M."/>
            <person name="Ohm R."/>
            <person name="Pangilinan J."/>
            <person name="Park H.-J."/>
            <person name="Ramirez L."/>
            <person name="Alfaro M."/>
            <person name="Sun H."/>
            <person name="Tritt A."/>
            <person name="Yoshinaga Y."/>
            <person name="Zwiers L.-H."/>
            <person name="Turgeon B."/>
            <person name="Goodwin S."/>
            <person name="Spatafora J."/>
            <person name="Crous P."/>
            <person name="Grigoriev I."/>
        </authorList>
    </citation>
    <scope>NUCLEOTIDE SEQUENCE</scope>
    <source>
        <strain evidence="2">CBS 115976</strain>
    </source>
</reference>
<gene>
    <name evidence="2" type="ORF">BT63DRAFT_442825</name>
</gene>
<keyword evidence="1" id="KW-0812">Transmembrane</keyword>
<evidence type="ECO:0000313" key="3">
    <source>
        <dbReference type="Proteomes" id="UP000799302"/>
    </source>
</evidence>
<name>A0A6A6U388_9PEZI</name>
<evidence type="ECO:0000313" key="2">
    <source>
        <dbReference type="EMBL" id="KAF2665424.1"/>
    </source>
</evidence>
<feature type="transmembrane region" description="Helical" evidence="1">
    <location>
        <begin position="179"/>
        <end position="198"/>
    </location>
</feature>
<dbReference type="OrthoDB" id="4218123at2759"/>
<organism evidence="2 3">
    <name type="scientific">Microthyrium microscopicum</name>
    <dbReference type="NCBI Taxonomy" id="703497"/>
    <lineage>
        <taxon>Eukaryota</taxon>
        <taxon>Fungi</taxon>
        <taxon>Dikarya</taxon>
        <taxon>Ascomycota</taxon>
        <taxon>Pezizomycotina</taxon>
        <taxon>Dothideomycetes</taxon>
        <taxon>Dothideomycetes incertae sedis</taxon>
        <taxon>Microthyriales</taxon>
        <taxon>Microthyriaceae</taxon>
        <taxon>Microthyrium</taxon>
    </lineage>
</organism>
<accession>A0A6A6U388</accession>
<dbReference type="AlphaFoldDB" id="A0A6A6U388"/>
<keyword evidence="1" id="KW-1133">Transmembrane helix</keyword>